<evidence type="ECO:0000256" key="3">
    <source>
        <dbReference type="SAM" id="MobiDB-lite"/>
    </source>
</evidence>
<dbReference type="GeneID" id="100899550"/>
<dbReference type="RefSeq" id="XP_028966896.1">
    <property type="nucleotide sequence ID" value="XM_029111063.1"/>
</dbReference>
<protein>
    <submittedName>
        <fullName evidence="6">Heterogeneous nuclear ribonucleoprotein C</fullName>
    </submittedName>
</protein>
<dbReference type="GO" id="GO:0005634">
    <property type="term" value="C:nucleus"/>
    <property type="evidence" value="ECO:0007669"/>
    <property type="project" value="TreeGrafter"/>
</dbReference>
<evidence type="ECO:0000256" key="1">
    <source>
        <dbReference type="ARBA" id="ARBA00022884"/>
    </source>
</evidence>
<dbReference type="InterPro" id="IPR000504">
    <property type="entry name" value="RRM_dom"/>
</dbReference>
<dbReference type="Proteomes" id="UP000694867">
    <property type="component" value="Unplaced"/>
</dbReference>
<dbReference type="AlphaFoldDB" id="A0AAJ7SF26"/>
<dbReference type="GO" id="GO:0003723">
    <property type="term" value="F:RNA binding"/>
    <property type="evidence" value="ECO:0007669"/>
    <property type="project" value="UniProtKB-UniRule"/>
</dbReference>
<keyword evidence="5" id="KW-1185">Reference proteome</keyword>
<organism evidence="5 6">
    <name type="scientific">Galendromus occidentalis</name>
    <name type="common">western predatory mite</name>
    <dbReference type="NCBI Taxonomy" id="34638"/>
    <lineage>
        <taxon>Eukaryota</taxon>
        <taxon>Metazoa</taxon>
        <taxon>Ecdysozoa</taxon>
        <taxon>Arthropoda</taxon>
        <taxon>Chelicerata</taxon>
        <taxon>Arachnida</taxon>
        <taxon>Acari</taxon>
        <taxon>Parasitiformes</taxon>
        <taxon>Mesostigmata</taxon>
        <taxon>Gamasina</taxon>
        <taxon>Phytoseioidea</taxon>
        <taxon>Phytoseiidae</taxon>
        <taxon>Typhlodrominae</taxon>
        <taxon>Galendromus</taxon>
    </lineage>
</organism>
<feature type="domain" description="RRM" evidence="4">
    <location>
        <begin position="18"/>
        <end position="89"/>
    </location>
</feature>
<evidence type="ECO:0000259" key="4">
    <source>
        <dbReference type="PROSITE" id="PS50102"/>
    </source>
</evidence>
<keyword evidence="6" id="KW-0687">Ribonucleoprotein</keyword>
<dbReference type="PANTHER" id="PTHR13968:SF26">
    <property type="entry name" value="RRM DOMAIN-CONTAINING PROTEIN"/>
    <property type="match status" value="1"/>
</dbReference>
<dbReference type="Gene3D" id="3.30.70.330">
    <property type="match status" value="1"/>
</dbReference>
<evidence type="ECO:0000313" key="5">
    <source>
        <dbReference type="Proteomes" id="UP000694867"/>
    </source>
</evidence>
<dbReference type="InterPro" id="IPR051186">
    <property type="entry name" value="RRM_HNRPC/RALY_subfam"/>
</dbReference>
<accession>A0AAJ7SF26</accession>
<evidence type="ECO:0000256" key="2">
    <source>
        <dbReference type="PROSITE-ProRule" id="PRU00176"/>
    </source>
</evidence>
<dbReference type="CDD" id="cd12341">
    <property type="entry name" value="RRM_hnRNPC_like"/>
    <property type="match status" value="1"/>
</dbReference>
<dbReference type="InterPro" id="IPR035979">
    <property type="entry name" value="RBD_domain_sf"/>
</dbReference>
<gene>
    <name evidence="6" type="primary">LOC100899550</name>
</gene>
<proteinExistence type="predicted"/>
<feature type="compositionally biased region" description="Polar residues" evidence="3">
    <location>
        <begin position="160"/>
        <end position="169"/>
    </location>
</feature>
<feature type="region of interest" description="Disordered" evidence="3">
    <location>
        <begin position="150"/>
        <end position="191"/>
    </location>
</feature>
<name>A0AAJ7SF26_9ACAR</name>
<dbReference type="PROSITE" id="PS50102">
    <property type="entry name" value="RRM"/>
    <property type="match status" value="1"/>
</dbReference>
<dbReference type="SUPFAM" id="SSF54928">
    <property type="entry name" value="RNA-binding domain, RBD"/>
    <property type="match status" value="1"/>
</dbReference>
<feature type="compositionally biased region" description="Basic and acidic residues" evidence="3">
    <location>
        <begin position="352"/>
        <end position="367"/>
    </location>
</feature>
<dbReference type="Pfam" id="PF00076">
    <property type="entry name" value="RRM_1"/>
    <property type="match status" value="1"/>
</dbReference>
<dbReference type="PANTHER" id="PTHR13968">
    <property type="entry name" value="HETEROGENEOUS NUCLEAR RIBONUCLEOPROTEIN"/>
    <property type="match status" value="1"/>
</dbReference>
<dbReference type="SMART" id="SM00360">
    <property type="entry name" value="RRM"/>
    <property type="match status" value="1"/>
</dbReference>
<reference evidence="6" key="1">
    <citation type="submission" date="2025-08" db="UniProtKB">
        <authorList>
            <consortium name="RefSeq"/>
        </authorList>
    </citation>
    <scope>IDENTIFICATION</scope>
</reference>
<dbReference type="KEGG" id="goe:100899550"/>
<feature type="region of interest" description="Disordered" evidence="3">
    <location>
        <begin position="339"/>
        <end position="375"/>
    </location>
</feature>
<sequence>MTRVGNQTNSTDPAAVNSRIFVGNLNTHVVSKEDVERLFKKYGKIIGISMHKGYAFVQYTDTYDARNAILGEDGRTVAGQILAISHVNMVSEPKPHQVITRKRLNLAPDPFSAVAQTPIITAALPSLLQGVGQQNAAVAAVTQAAIRQNLGSPVKRQRTDSAGNNFSGSRTKKQNGLKSPTGKPTSSVSMPSMPDADILICGNCREVFPSLQKLVEHKRQRCRLRFTCRCQPSSITGDSPDCPAPVCAQCLYRCASWWQLVCHMESTHGLVLYQHAPTLAQINNSILNNNNNNNNSFLVNESDDGDNAGCASNHDDMSEESSDIQGINCLSENILEKQATSSDPGSFLEQVELDKLPLELSQPKDSEVSTEDGES</sequence>
<dbReference type="FunFam" id="3.30.70.330:FF:000431">
    <property type="entry name" value="Heterogeneous nuclear ribonucleoprotein C"/>
    <property type="match status" value="1"/>
</dbReference>
<keyword evidence="1 2" id="KW-0694">RNA-binding</keyword>
<evidence type="ECO:0000313" key="6">
    <source>
        <dbReference type="RefSeq" id="XP_028966896.1"/>
    </source>
</evidence>
<dbReference type="GO" id="GO:1990904">
    <property type="term" value="C:ribonucleoprotein complex"/>
    <property type="evidence" value="ECO:0007669"/>
    <property type="project" value="UniProtKB-KW"/>
</dbReference>
<dbReference type="InterPro" id="IPR012677">
    <property type="entry name" value="Nucleotide-bd_a/b_plait_sf"/>
</dbReference>
<feature type="compositionally biased region" description="Polar residues" evidence="3">
    <location>
        <begin position="176"/>
        <end position="190"/>
    </location>
</feature>